<keyword evidence="3" id="KW-1185">Reference proteome</keyword>
<dbReference type="Gene3D" id="3.40.525.10">
    <property type="entry name" value="CRAL-TRIO lipid binding domain"/>
    <property type="match status" value="1"/>
</dbReference>
<dbReference type="PROSITE" id="PS50191">
    <property type="entry name" value="CRAL_TRIO"/>
    <property type="match status" value="1"/>
</dbReference>
<dbReference type="PANTHER" id="PTHR46590">
    <property type="entry name" value="PHOSPHATIDYLINOSITOL TRANSFER PROTEIN CSR1-RELATED"/>
    <property type="match status" value="1"/>
</dbReference>
<gene>
    <name evidence="2" type="ORF">B4U79_16544</name>
</gene>
<feature type="domain" description="CRAL-TRIO" evidence="1">
    <location>
        <begin position="93"/>
        <end position="253"/>
    </location>
</feature>
<comment type="caution">
    <text evidence="2">The sequence shown here is derived from an EMBL/GenBank/DDBJ whole genome shotgun (WGS) entry which is preliminary data.</text>
</comment>
<reference evidence="2 3" key="1">
    <citation type="journal article" date="2018" name="Gigascience">
        <title>Genomes of trombidid mites reveal novel predicted allergens and laterally-transferred genes associated with secondary metabolism.</title>
        <authorList>
            <person name="Dong X."/>
            <person name="Chaisiri K."/>
            <person name="Xia D."/>
            <person name="Armstrong S.D."/>
            <person name="Fang Y."/>
            <person name="Donnelly M.J."/>
            <person name="Kadowaki T."/>
            <person name="McGarry J.W."/>
            <person name="Darby A.C."/>
            <person name="Makepeace B.L."/>
        </authorList>
    </citation>
    <scope>NUCLEOTIDE SEQUENCE [LARGE SCALE GENOMIC DNA]</scope>
    <source>
        <strain evidence="2">UoL-WK</strain>
    </source>
</reference>
<evidence type="ECO:0000259" key="1">
    <source>
        <dbReference type="PROSITE" id="PS50191"/>
    </source>
</evidence>
<dbReference type="EMBL" id="NCKU01006812">
    <property type="protein sequence ID" value="RWS03131.1"/>
    <property type="molecule type" value="Genomic_DNA"/>
</dbReference>
<dbReference type="InterPro" id="IPR001251">
    <property type="entry name" value="CRAL-TRIO_dom"/>
</dbReference>
<accession>A0A3S3RME6</accession>
<organism evidence="2 3">
    <name type="scientific">Dinothrombium tinctorium</name>
    <dbReference type="NCBI Taxonomy" id="1965070"/>
    <lineage>
        <taxon>Eukaryota</taxon>
        <taxon>Metazoa</taxon>
        <taxon>Ecdysozoa</taxon>
        <taxon>Arthropoda</taxon>
        <taxon>Chelicerata</taxon>
        <taxon>Arachnida</taxon>
        <taxon>Acari</taxon>
        <taxon>Acariformes</taxon>
        <taxon>Trombidiformes</taxon>
        <taxon>Prostigmata</taxon>
        <taxon>Anystina</taxon>
        <taxon>Parasitengona</taxon>
        <taxon>Trombidioidea</taxon>
        <taxon>Trombidiidae</taxon>
        <taxon>Dinothrombium</taxon>
    </lineage>
</organism>
<dbReference type="SMART" id="SM00516">
    <property type="entry name" value="SEC14"/>
    <property type="match status" value="1"/>
</dbReference>
<dbReference type="OrthoDB" id="6504392at2759"/>
<dbReference type="InterPro" id="IPR052432">
    <property type="entry name" value="PITP/CRAL-TRIO"/>
</dbReference>
<dbReference type="Proteomes" id="UP000285301">
    <property type="component" value="Unassembled WGS sequence"/>
</dbReference>
<sequence length="295" mass="34899">MQLKPRKNSTDSSITSISSESLQVIDDIREEIMEDVAANPDLYDKKDAEKLTSKSFILRYMERQKGDQNKTVEMMKLALKKRKERNWLLDDDSEVPLEFYKIGACFIYNEDKEGNPVLYMRVKYYRMIPELRKPMENFVVWMMYKADEMGAKKGEEYGWTIVFDLTGVSMAQYDLPELLFLIQTFIDYFPAGLKQVYVNNIPWIFKPLVSVVLQFIPNEWKGLIKFTKKDEIFKYIEKKNVPKFLGGTCKKSYREVPEGSRSVMEVSKEQLDYYNVNEKKVEQILKIYEKMIQED</sequence>
<protein>
    <submittedName>
        <fullName evidence="2">Motile sperm domain-containing protein 2-like protein</fullName>
    </submittedName>
</protein>
<proteinExistence type="predicted"/>
<name>A0A3S3RME6_9ACAR</name>
<evidence type="ECO:0000313" key="3">
    <source>
        <dbReference type="Proteomes" id="UP000285301"/>
    </source>
</evidence>
<dbReference type="PANTHER" id="PTHR46590:SF1">
    <property type="entry name" value="PHOSPHATIDYLINOSITOL TRANSFER PROTEIN CSR1"/>
    <property type="match status" value="1"/>
</dbReference>
<evidence type="ECO:0000313" key="2">
    <source>
        <dbReference type="EMBL" id="RWS03131.1"/>
    </source>
</evidence>
<dbReference type="AlphaFoldDB" id="A0A3S3RME6"/>
<dbReference type="Pfam" id="PF00650">
    <property type="entry name" value="CRAL_TRIO"/>
    <property type="match status" value="1"/>
</dbReference>
<dbReference type="CDD" id="cd00170">
    <property type="entry name" value="SEC14"/>
    <property type="match status" value="1"/>
</dbReference>
<dbReference type="SUPFAM" id="SSF52087">
    <property type="entry name" value="CRAL/TRIO domain"/>
    <property type="match status" value="1"/>
</dbReference>
<dbReference type="InterPro" id="IPR036865">
    <property type="entry name" value="CRAL-TRIO_dom_sf"/>
</dbReference>